<dbReference type="Gene3D" id="1.10.287.110">
    <property type="entry name" value="DnaJ domain"/>
    <property type="match status" value="1"/>
</dbReference>
<dbReference type="NCBIfam" id="NF006948">
    <property type="entry name" value="PRK09430.1"/>
    <property type="match status" value="1"/>
</dbReference>
<dbReference type="SUPFAM" id="SSF46565">
    <property type="entry name" value="Chaperone J-domain"/>
    <property type="match status" value="1"/>
</dbReference>
<dbReference type="PROSITE" id="PS50076">
    <property type="entry name" value="DNAJ_2"/>
    <property type="match status" value="1"/>
</dbReference>
<dbReference type="InterPro" id="IPR029024">
    <property type="entry name" value="TerB-like"/>
</dbReference>
<dbReference type="EMBL" id="UOFG01000199">
    <property type="protein sequence ID" value="VAW63353.1"/>
    <property type="molecule type" value="Genomic_DNA"/>
</dbReference>
<dbReference type="PRINTS" id="PR00625">
    <property type="entry name" value="JDOMAIN"/>
</dbReference>
<dbReference type="Pfam" id="PF05099">
    <property type="entry name" value="TerB"/>
    <property type="match status" value="1"/>
</dbReference>
<dbReference type="CDD" id="cd06257">
    <property type="entry name" value="DnaJ"/>
    <property type="match status" value="1"/>
</dbReference>
<feature type="domain" description="J" evidence="1">
    <location>
        <begin position="197"/>
        <end position="263"/>
    </location>
</feature>
<gene>
    <name evidence="2" type="ORF">MNBD_GAMMA11-1557</name>
</gene>
<organism evidence="2">
    <name type="scientific">hydrothermal vent metagenome</name>
    <dbReference type="NCBI Taxonomy" id="652676"/>
    <lineage>
        <taxon>unclassified sequences</taxon>
        <taxon>metagenomes</taxon>
        <taxon>ecological metagenomes</taxon>
    </lineage>
</organism>
<dbReference type="InterPro" id="IPR007791">
    <property type="entry name" value="DjlA_N"/>
</dbReference>
<dbReference type="InterPro" id="IPR001623">
    <property type="entry name" value="DnaJ_domain"/>
</dbReference>
<proteinExistence type="predicted"/>
<dbReference type="InterPro" id="IPR036869">
    <property type="entry name" value="J_dom_sf"/>
</dbReference>
<dbReference type="SMART" id="SM00271">
    <property type="entry name" value="DnaJ"/>
    <property type="match status" value="1"/>
</dbReference>
<accession>A0A3B0XGF3</accession>
<name>A0A3B0XGF3_9ZZZZ</name>
<dbReference type="SUPFAM" id="SSF158682">
    <property type="entry name" value="TerB-like"/>
    <property type="match status" value="1"/>
</dbReference>
<sequence>MPRLTDVVTQTFKSISPGTLSERLFRDPLERWWETCQQKLEETGYDGPVQMAFFIASFTAMGHVAKCNGRVKAVEVELATKVMEHLKLSKKQKQLAIRLFNEGKHTDFALDTLLWRFKRQCHHRVSVLQIFIEIQLQMACADSVMDASEAKLIKRMCKRLDVSDSIYIRIERRVRAEKKARQQVLVSRPGKAMSLSDACEVLGVGRWTKPEQVKKAYRSMMGLHHPDKLQARGASEIELIESQEIVCDIKSAYEILMNARRIR</sequence>
<dbReference type="CDD" id="cd07316">
    <property type="entry name" value="terB_like_DjlA"/>
    <property type="match status" value="1"/>
</dbReference>
<evidence type="ECO:0000313" key="2">
    <source>
        <dbReference type="EMBL" id="VAW63353.1"/>
    </source>
</evidence>
<dbReference type="Pfam" id="PF00226">
    <property type="entry name" value="DnaJ"/>
    <property type="match status" value="1"/>
</dbReference>
<reference evidence="2" key="1">
    <citation type="submission" date="2018-06" db="EMBL/GenBank/DDBJ databases">
        <authorList>
            <person name="Zhirakovskaya E."/>
        </authorList>
    </citation>
    <scope>NUCLEOTIDE SEQUENCE</scope>
</reference>
<dbReference type="AlphaFoldDB" id="A0A3B0XGF3"/>
<protein>
    <recommendedName>
        <fullName evidence="1">J domain-containing protein</fullName>
    </recommendedName>
</protein>
<dbReference type="Gene3D" id="1.10.3680.10">
    <property type="entry name" value="TerB-like"/>
    <property type="match status" value="1"/>
</dbReference>
<evidence type="ECO:0000259" key="1">
    <source>
        <dbReference type="PROSITE" id="PS50076"/>
    </source>
</evidence>